<feature type="region of interest" description="Disordered" evidence="2">
    <location>
        <begin position="529"/>
        <end position="571"/>
    </location>
</feature>
<feature type="compositionally biased region" description="Polar residues" evidence="2">
    <location>
        <begin position="2140"/>
        <end position="2155"/>
    </location>
</feature>
<feature type="compositionally biased region" description="Basic and acidic residues" evidence="2">
    <location>
        <begin position="2036"/>
        <end position="2049"/>
    </location>
</feature>
<keyword evidence="3" id="KW-1133">Transmembrane helix</keyword>
<accession>I7MK19</accession>
<dbReference type="Proteomes" id="UP000009168">
    <property type="component" value="Unassembled WGS sequence"/>
</dbReference>
<feature type="region of interest" description="Disordered" evidence="2">
    <location>
        <begin position="2208"/>
        <end position="2254"/>
    </location>
</feature>
<feature type="transmembrane region" description="Helical" evidence="3">
    <location>
        <begin position="82"/>
        <end position="100"/>
    </location>
</feature>
<feature type="compositionally biased region" description="Polar residues" evidence="2">
    <location>
        <begin position="1"/>
        <end position="11"/>
    </location>
</feature>
<evidence type="ECO:0000256" key="2">
    <source>
        <dbReference type="SAM" id="MobiDB-lite"/>
    </source>
</evidence>
<feature type="compositionally biased region" description="Low complexity" evidence="2">
    <location>
        <begin position="3804"/>
        <end position="3817"/>
    </location>
</feature>
<feature type="compositionally biased region" description="Basic and acidic residues" evidence="2">
    <location>
        <begin position="1627"/>
        <end position="1636"/>
    </location>
</feature>
<evidence type="ECO:0000313" key="4">
    <source>
        <dbReference type="EMBL" id="EAR97422.2"/>
    </source>
</evidence>
<dbReference type="InParanoid" id="I7MK19"/>
<feature type="compositionally biased region" description="Polar residues" evidence="2">
    <location>
        <begin position="2208"/>
        <end position="2248"/>
    </location>
</feature>
<dbReference type="KEGG" id="tet:TTHERM_00340030"/>
<evidence type="ECO:0000256" key="1">
    <source>
        <dbReference type="SAM" id="Coils"/>
    </source>
</evidence>
<gene>
    <name evidence="4" type="ORF">TTHERM_00340030</name>
</gene>
<reference evidence="5" key="1">
    <citation type="journal article" date="2006" name="PLoS Biol.">
        <title>Macronuclear genome sequence of the ciliate Tetrahymena thermophila, a model eukaryote.</title>
        <authorList>
            <person name="Eisen J.A."/>
            <person name="Coyne R.S."/>
            <person name="Wu M."/>
            <person name="Wu D."/>
            <person name="Thiagarajan M."/>
            <person name="Wortman J.R."/>
            <person name="Badger J.H."/>
            <person name="Ren Q."/>
            <person name="Amedeo P."/>
            <person name="Jones K.M."/>
            <person name="Tallon L.J."/>
            <person name="Delcher A.L."/>
            <person name="Salzberg S.L."/>
            <person name="Silva J.C."/>
            <person name="Haas B.J."/>
            <person name="Majoros W.H."/>
            <person name="Farzad M."/>
            <person name="Carlton J.M."/>
            <person name="Smith R.K. Jr."/>
            <person name="Garg J."/>
            <person name="Pearlman R.E."/>
            <person name="Karrer K.M."/>
            <person name="Sun L."/>
            <person name="Manning G."/>
            <person name="Elde N.C."/>
            <person name="Turkewitz A.P."/>
            <person name="Asai D.J."/>
            <person name="Wilkes D.E."/>
            <person name="Wang Y."/>
            <person name="Cai H."/>
            <person name="Collins K."/>
            <person name="Stewart B.A."/>
            <person name="Lee S.R."/>
            <person name="Wilamowska K."/>
            <person name="Weinberg Z."/>
            <person name="Ruzzo W.L."/>
            <person name="Wloga D."/>
            <person name="Gaertig J."/>
            <person name="Frankel J."/>
            <person name="Tsao C.-C."/>
            <person name="Gorovsky M.A."/>
            <person name="Keeling P.J."/>
            <person name="Waller R.F."/>
            <person name="Patron N.J."/>
            <person name="Cherry J.M."/>
            <person name="Stover N.A."/>
            <person name="Krieger C.J."/>
            <person name="del Toro C."/>
            <person name="Ryder H.F."/>
            <person name="Williamson S.C."/>
            <person name="Barbeau R.A."/>
            <person name="Hamilton E.P."/>
            <person name="Orias E."/>
        </authorList>
    </citation>
    <scope>NUCLEOTIDE SEQUENCE [LARGE SCALE GENOMIC DNA]</scope>
    <source>
        <strain evidence="5">SB210</strain>
    </source>
</reference>
<feature type="compositionally biased region" description="Polar residues" evidence="2">
    <location>
        <begin position="1637"/>
        <end position="1646"/>
    </location>
</feature>
<feature type="coiled-coil region" evidence="1">
    <location>
        <begin position="1012"/>
        <end position="1039"/>
    </location>
</feature>
<feature type="compositionally biased region" description="Low complexity" evidence="2">
    <location>
        <begin position="2121"/>
        <end position="2139"/>
    </location>
</feature>
<dbReference type="RefSeq" id="XP_001017667.2">
    <property type="nucleotide sequence ID" value="XM_001017667.2"/>
</dbReference>
<feature type="region of interest" description="Disordered" evidence="2">
    <location>
        <begin position="1246"/>
        <end position="1273"/>
    </location>
</feature>
<dbReference type="EMBL" id="GG662666">
    <property type="protein sequence ID" value="EAR97422.2"/>
    <property type="molecule type" value="Genomic_DNA"/>
</dbReference>
<feature type="region of interest" description="Disordered" evidence="2">
    <location>
        <begin position="1"/>
        <end position="24"/>
    </location>
</feature>
<feature type="region of interest" description="Disordered" evidence="2">
    <location>
        <begin position="1614"/>
        <end position="1651"/>
    </location>
</feature>
<keyword evidence="3" id="KW-0472">Membrane</keyword>
<proteinExistence type="predicted"/>
<dbReference type="GeneID" id="7824399"/>
<keyword evidence="5" id="KW-1185">Reference proteome</keyword>
<feature type="region of interest" description="Disordered" evidence="2">
    <location>
        <begin position="3751"/>
        <end position="3770"/>
    </location>
</feature>
<dbReference type="eggNOG" id="ENOG502SW5P">
    <property type="taxonomic scope" value="Eukaryota"/>
</dbReference>
<feature type="compositionally biased region" description="Polar residues" evidence="2">
    <location>
        <begin position="559"/>
        <end position="571"/>
    </location>
</feature>
<keyword evidence="1" id="KW-0175">Coiled coil</keyword>
<organism evidence="4 5">
    <name type="scientific">Tetrahymena thermophila (strain SB210)</name>
    <dbReference type="NCBI Taxonomy" id="312017"/>
    <lineage>
        <taxon>Eukaryota</taxon>
        <taxon>Sar</taxon>
        <taxon>Alveolata</taxon>
        <taxon>Ciliophora</taxon>
        <taxon>Intramacronucleata</taxon>
        <taxon>Oligohymenophorea</taxon>
        <taxon>Hymenostomatida</taxon>
        <taxon>Tetrahymenina</taxon>
        <taxon>Tetrahymenidae</taxon>
        <taxon>Tetrahymena</taxon>
    </lineage>
</organism>
<feature type="region of interest" description="Disordered" evidence="2">
    <location>
        <begin position="2036"/>
        <end position="2089"/>
    </location>
</feature>
<evidence type="ECO:0000313" key="5">
    <source>
        <dbReference type="Proteomes" id="UP000009168"/>
    </source>
</evidence>
<sequence length="4013" mass="470394">MSNEINEQSVLQEKENNQNDKREEERLKQIQNIVKVNTKELDSYLQLNFFQKHGNDIIKISESLEEYQGIIRDSIKQNYKRGYVIWINLKGLVFTLIYLLSKIDYTFQIDIYDKISEIKQLIFNNFWASEIQELEEYQILKLCLVILIFQRQASSINDIIFEYDNYKALLQEQFEVNVLQKQYNYSCLYLYKIYTAVAFSMQYKKYDIKEREKVFDLGLKIFQYIQINNLNQQYILEEKDEFKWVHCYFEFLQKYFKLLQNLDGKQQKAFELIWNSLKLLEIMSKKLNQDYYLKIKQSFQKFQQQIQSKIKDEMVQNEYLIERDSQNQSYSLQSNQDGDQIKKIQSAQNQHNDNYNKESSNKNIKLSLESIQKYSKQLALKKFSALPKKDQQSPLKQNSFSQINLLAQRKIAQQNEQRLKTAFSIGSKGNLQTQVSFQQLGIGSHSKSQNKIKTQENLANVTFQIADIGKRVMTNQIQLEGAANEEIEQKTQNNILQQMGFNTTNTYQNKKTSSLKDLLNQIHDCKKNKNDINQESQSPLKLSNSKYERIRASSGGGSETNKALNPNESMKSNLNTLDQYQRNNFEHSPTSQTHLSQDFKKFQINLHRPFDSNNNQTASSFGLRRQPSIIQVKQQFYSRQNSMGSLNIDEIQQNKSQDLHIHLKRQESIQNQYPISQKTEHCQGQFSFQEQGDEQANLLPNYNQAGAFTFGLLSLPTKNQVNNNNVTEDPTPKMKSLQQSLQGTERKRELSNEYNQIANNKIKRNLKSRSLHTSSDQSFQKSALNRLNEKILSRTLSNKQKQFIPKGVFQTNEQKNKFINTDETLNQPTTTIGLQTTQNTIPNYNEDKSLSIYSTSTDVAKIYRSAITSIHSQATSQNTFKGKNRNSQNHQKSRSIHYAFGSASNYSSQANSQTGFKVGVFYVPNKSFQYNYLMQPQLKTNFEIQRQTSKSFHQNSQIGLKNNLNSQLPAENASAVFLQNDQQKDVQNSNYNNNVVNQQTTQEKPKELTKAQQQLILQIKQTEEIVKKQREEMKKTNQKIIQVNNYTLEISDDSYFNQFMPSISNIHHYENSDSNRVDDLSLSQMKQYLQNNKQDQNDQEQINSQNANAASNPNQQISKIFSNQQLDQNNISSNSIQSLPFNQIDLSQIQVNNPIQIEIQTSSILSTYEQQVSSQHLFRRVSSNLEIQMRDIDKAQPFSQKDLQVVEEQAEENQQHNVPAQKIKDIQKLDSLFRRQYSSKRLTKLNNLQNNVDKNEQQKSEQIDNEKGQQEDTNQAEGQFLIKDFFNDSSKIAPKNVMDSQQTVSPLLLFQQRNTEIKFIESPAISQAESNETKPSIIVRNMEGDVIEKHSNLSVLQNGPESQISKQNIIDRQLSLKEHDKALEQRLGVFQKYLNKKNEEQRSKSQQKINKGTEKQAQYQKLQSYKIMSLENIEDMSLNDQRQQDSIPNPMIDSLQSIQDISVKRKEPMKFQTLTEEQLLEDLQTPQTQNQINNPKKSISGFDNITHQKKFTFNVDVRNNQQFFNTNSDQRVYEDAISPILMKSQTKNDIQTMQNYDEIINPIQSTSILNQDLDDSKQKISQKDNSQENNKIFSQQKIQHDQFFLHSKSLEPQIDGTGQQEQQQIHNQEEKSKNENGGESQSSTRPYIQPLQFRRVFNRNSIRHQSQQNPSTYHQGSDLFTANKFKNKKRASFIQFLKEEQKKQILQNVNEPQTQENITYQSNNQFSQSGDQSYDSQNKHPFQRKVTNASNNSEQVFGTIDGKLKIPLVQMDYDFDRYSEIQRESTPFSYTRNENLANTNNVDVNSNKNIYNTQAHTTSNIYQQEEVSSFNHGLNTIIEQPSQLKFGGAQMFNKMLNNFELDSNNNTKQKRQSFSQTYNTTHPQHFSDAVQNAQSSLQQQLILTSPALTSNSTNSIPNYNIYNTSINLNANDSNILNRLQAQTISSKPGNTSRAKANESIRRLSIQSNQMLSQQQISLSSFNEILKKEESLKGKPHLQILLGQLQLDKRNQEILQQITSQKRLTIKNILASIDTKEPEPIQKASSEKKNLLMRSKRSYSNISQVGRKEQIQEEQEEIETDQGPQPVTTNNRQVIQRQRSLFYKQQQEQLNKLAKNQDDSMSSQISQTEQKQSSSQTSIIRGNNNPEQNESLSSSQDESKYGDTQKKLLADDLKQSLEQKENQNFQVLRDFKERSKKKKSSRFMQYKLESSSEVIEDQPSVSKNLELTDQLSVSSEDRSGSNTPDFTQKNKQKKKSTFSEALQLAFQGDKRSSVSQQNQEETIIFSSEKSPSSRFLYQEDINEIAERDFIENIQIEENVNENQFELFRQKSIKNALAMKIGKDIRDRKNTSQEEDIQQPFLPNFKFVRFVSGKPMVISVMYQIKNIPKVLSTLKNEIMNGNNENDVQINGIDYKQKGDQESLNRSISISKKPIIQEFKQVNRIIMKLNDNQIFAKKESEDVFIAQIDLEIDQDVQNKFYDLQKNNLSRKESSNQNDSNLQTDEKDYKTIWPLFNFAFEIYLKKRLPKVYTIPDPHSDDEEKKKSSSISKYYSRVGKKKIKDVISQYKMFIERPDNTSDLVTEIDLKNIGSVKDKINQLIKHYGKRIRKEMGYSFYISDQDQTNSLVMVSLRKQIDKSNRIYSNLVPFYSWDLSNLQQMKKNLYMEGEVDKSIKLQTSCLKEPSYRKTENYIISRHIKYLSQRILKIIQSPPIIFTFFKKDEAQKLYQITVKISFKPGSENIKNSTFTNFSFYILGKNMKTLRNSIQPLDLHVEEIIENDPQFSYIYKIISRFAIYDRIPRQWTEYMIKYFDKLLIFRSSDRYMRSNYDYKLESVYQIVKKQQQFDKEYRFIDQIEKKTKINNLILKNILFKEQISRENFQTIFDEKFNEAYAQYSSQIRFNILDIEEMLYDGTKDLKEVEIEFIKQVSKKFTGLEKAGPRVENVTQQDMIDNSASHIIQQQKITNYMKKEMETIVRRITEQFKKNQKSDIFCNKKSLRVIVMNLKESGRKFWVYLQTNGQNLVLFVKCQRDRESYKYKIKNWKQKELILNIFKTKQTHPNTCYTNLEQRNYHAYRQVYQQIQQQSKQDEYVVRNVLYLRDYLIKNFFKRQITSQGFRLVPTKFNENNLKNNLNLDSLNTVKDHLLLSQKELLRYYLEITSCFVRNIKSLGKTTVILKAYRLGNDVQSKLDGLQCLFLFSLIPYESRTKIFKFVMNYLDVVKLNQKIGQQILNNFDLNSISKLIDFIISSFSVLKTYIGSIPIFSYIEKEQIVGNERQVYYSIVKKDSIRLHKVQKLYPQLSAKDIFKKVYNINSSFRNSNSNFNNRRRSDQIKVGTMKFRYFQNKFYKDEYEFSKHNKNNSFLEDSSFSTRIIFQQPKLFGTDWGLVTILKDIQAQQWSIKIYIPKTSRTLNCKISNSNFERCSSEFIMQCITNQLMFFNDNPKFQSFQNFIDFEQRMKARFYNIGSNNSALSIILNPIIKKNFCLLPNPNNKFKLLVQKYKHILLENSQPKYADTSKLNSVKKIYKINKFLDLTKKMDDSFQMHLYDYRQLFLQRFIEIWIWQMMLKKCHFRINHQNLDLYMHFGSTKLSINELVLYSQYKLNETNEFQTEIYIDLIKGFHSLQRQKPPKDEDRKEFTNTRKALVDHYFNNMDYLAQESTSKFNFHLINYSIRTQTTKVFDINLREILNLYIAEGFSKLHTGYTSSKVTYNDLRELCSFIIFKIRTQNFLDLAINENVTVRAKQISVEKKTVERQNTQSPRKNGVNTEQKNLPRVSIISNIMNNPKNKNNFVVNEKKKSLFAASNDKSSPNSQSSNSQHRKSIVVRHRQSIFDPNQKKVNFNVVSNTEGVSSPGGQILGGIKRVDSDLSKFSNFNKRNSIVGSFKSDSEYYFNMHTINQNSTDLDESRLSEKSSIFIYDSIIDIKNRIMIRSYFYTNDETFVIKIFQCGSGFAFTRFLNISYFAKKDGFFLQYLKAELYEEIIKRATRTIKLKMYVYFCIQHKIAFNQNIILS</sequence>
<feature type="compositionally biased region" description="Basic and acidic residues" evidence="2">
    <location>
        <begin position="12"/>
        <end position="24"/>
    </location>
</feature>
<feature type="compositionally biased region" description="Basic and acidic residues" evidence="2">
    <location>
        <begin position="1253"/>
        <end position="1270"/>
    </location>
</feature>
<keyword evidence="3 4" id="KW-0812">Transmembrane</keyword>
<feature type="compositionally biased region" description="Polar residues" evidence="2">
    <location>
        <begin position="3754"/>
        <end position="3770"/>
    </location>
</feature>
<feature type="region of interest" description="Disordered" evidence="2">
    <location>
        <begin position="3802"/>
        <end position="3823"/>
    </location>
</feature>
<evidence type="ECO:0000256" key="3">
    <source>
        <dbReference type="SAM" id="Phobius"/>
    </source>
</evidence>
<feature type="compositionally biased region" description="Polar residues" evidence="2">
    <location>
        <begin position="533"/>
        <end position="545"/>
    </location>
</feature>
<feature type="region of interest" description="Disordered" evidence="2">
    <location>
        <begin position="2110"/>
        <end position="2161"/>
    </location>
</feature>
<name>I7MK19_TETTS</name>
<protein>
    <submittedName>
        <fullName evidence="4">Transmembrane protein, putative</fullName>
    </submittedName>
</protein>